<sequence length="63" mass="6772">MPRDNFDEAGLTALVSFARLDLSPERKAAMAPALDLIVGLIDSLDAVDVGETPPASAYDPRWE</sequence>
<keyword evidence="2" id="KW-1185">Reference proteome</keyword>
<dbReference type="RefSeq" id="WP_097207156.1">
    <property type="nucleotide sequence ID" value="NZ_JACHXB010000002.1"/>
</dbReference>
<gene>
    <name evidence="1" type="ORF">SAMN06893097_106118</name>
</gene>
<name>A0A285EDH4_9ACTN</name>
<dbReference type="SUPFAM" id="SSF141000">
    <property type="entry name" value="Glu-tRNAGln amidotransferase C subunit"/>
    <property type="match status" value="1"/>
</dbReference>
<reference evidence="1 2" key="1">
    <citation type="submission" date="2017-09" db="EMBL/GenBank/DDBJ databases">
        <authorList>
            <person name="Ehlers B."/>
            <person name="Leendertz F.H."/>
        </authorList>
    </citation>
    <scope>NUCLEOTIDE SEQUENCE [LARGE SCALE GENOMIC DNA]</scope>
    <source>
        <strain evidence="1 2">DSM 46844</strain>
    </source>
</reference>
<evidence type="ECO:0008006" key="3">
    <source>
        <dbReference type="Google" id="ProtNLM"/>
    </source>
</evidence>
<dbReference type="GO" id="GO:0006450">
    <property type="term" value="P:regulation of translational fidelity"/>
    <property type="evidence" value="ECO:0007669"/>
    <property type="project" value="InterPro"/>
</dbReference>
<dbReference type="OrthoDB" id="9787486at2"/>
<accession>A0A285EDH4</accession>
<dbReference type="InterPro" id="IPR036113">
    <property type="entry name" value="Asp/Glu-ADT_sf_sub_c"/>
</dbReference>
<proteinExistence type="predicted"/>
<evidence type="ECO:0000313" key="2">
    <source>
        <dbReference type="Proteomes" id="UP000219514"/>
    </source>
</evidence>
<dbReference type="EMBL" id="OBDO01000006">
    <property type="protein sequence ID" value="SNX97168.1"/>
    <property type="molecule type" value="Genomic_DNA"/>
</dbReference>
<dbReference type="AlphaFoldDB" id="A0A285EDH4"/>
<protein>
    <recommendedName>
        <fullName evidence="3">DUF4089 domain-containing protein</fullName>
    </recommendedName>
</protein>
<organism evidence="1 2">
    <name type="scientific">Geodermatophilus sabuli</name>
    <dbReference type="NCBI Taxonomy" id="1564158"/>
    <lineage>
        <taxon>Bacteria</taxon>
        <taxon>Bacillati</taxon>
        <taxon>Actinomycetota</taxon>
        <taxon>Actinomycetes</taxon>
        <taxon>Geodermatophilales</taxon>
        <taxon>Geodermatophilaceae</taxon>
        <taxon>Geodermatophilus</taxon>
    </lineage>
</organism>
<dbReference type="Proteomes" id="UP000219514">
    <property type="component" value="Unassembled WGS sequence"/>
</dbReference>
<evidence type="ECO:0000313" key="1">
    <source>
        <dbReference type="EMBL" id="SNX97168.1"/>
    </source>
</evidence>